<dbReference type="EMBL" id="WKFB01000118">
    <property type="protein sequence ID" value="KAF6735103.1"/>
    <property type="molecule type" value="Genomic_DNA"/>
</dbReference>
<organism evidence="1 2">
    <name type="scientific">Oryzias melastigma</name>
    <name type="common">Marine medaka</name>
    <dbReference type="NCBI Taxonomy" id="30732"/>
    <lineage>
        <taxon>Eukaryota</taxon>
        <taxon>Metazoa</taxon>
        <taxon>Chordata</taxon>
        <taxon>Craniata</taxon>
        <taxon>Vertebrata</taxon>
        <taxon>Euteleostomi</taxon>
        <taxon>Actinopterygii</taxon>
        <taxon>Neopterygii</taxon>
        <taxon>Teleostei</taxon>
        <taxon>Neoteleostei</taxon>
        <taxon>Acanthomorphata</taxon>
        <taxon>Ovalentaria</taxon>
        <taxon>Atherinomorphae</taxon>
        <taxon>Beloniformes</taxon>
        <taxon>Adrianichthyidae</taxon>
        <taxon>Oryziinae</taxon>
        <taxon>Oryzias</taxon>
    </lineage>
</organism>
<dbReference type="AlphaFoldDB" id="A0A834FJ83"/>
<evidence type="ECO:0000313" key="2">
    <source>
        <dbReference type="Proteomes" id="UP000646548"/>
    </source>
</evidence>
<comment type="caution">
    <text evidence="1">The sequence shown here is derived from an EMBL/GenBank/DDBJ whole genome shotgun (WGS) entry which is preliminary data.</text>
</comment>
<gene>
    <name evidence="1" type="ORF">FQA47_010229</name>
</gene>
<evidence type="ECO:0000313" key="1">
    <source>
        <dbReference type="EMBL" id="KAF6735103.1"/>
    </source>
</evidence>
<accession>A0A834FJ83</accession>
<sequence length="79" mass="8789">MRCQTLELNLARTLAFAAALQSAAGMGEGGRLLSVYLCPAELHFLSPALGFGHQSVSGYTRQWTDRNLEMRSQRKKCWS</sequence>
<protein>
    <submittedName>
        <fullName evidence="1">Uncharacterized protein</fullName>
    </submittedName>
</protein>
<reference evidence="1" key="1">
    <citation type="journal article" name="BMC Genomics">
        <title>Long-read sequencing and de novo genome assembly of marine medaka (Oryzias melastigma).</title>
        <authorList>
            <person name="Liang P."/>
            <person name="Saqib H.S.A."/>
            <person name="Ni X."/>
            <person name="Shen Y."/>
        </authorList>
    </citation>
    <scope>NUCLEOTIDE SEQUENCE</scope>
    <source>
        <strain evidence="1">Bigg-433</strain>
    </source>
</reference>
<dbReference type="Proteomes" id="UP000646548">
    <property type="component" value="Unassembled WGS sequence"/>
</dbReference>
<name>A0A834FJ83_ORYME</name>
<proteinExistence type="predicted"/>